<comment type="caution">
    <text evidence="1">The sequence shown here is derived from an EMBL/GenBank/DDBJ whole genome shotgun (WGS) entry which is preliminary data.</text>
</comment>
<protein>
    <submittedName>
        <fullName evidence="1">Uncharacterized protein</fullName>
    </submittedName>
</protein>
<sequence>MGSVENQFLPSVQLHGVSEYKADFAKYLVHHDILRELGQVDWEKLSKKFVLSGQRTTEGIPKKNEEDDSPLKKVENLRVGIVGAGIAGLYTAWICQFLGIDWHIFEANPDRLGGRLYTYWFDEQLAQKPDQHDYYDIGAMRYPYTPVMDRTFRVFEATKTETGAYLMKDEQGRQPTRYNDITYILPKHDPSKPPPPPFDAFKVSKQNGGPVPDDTVRDPDTIMNDAYGRFRDKIKRAIETPRLPEESEEEWRARKEAASARAWKFLLQHDRFSLRDYLTFVEGETFETTHWLETLNAGTGWFDEAFTENVLESLAFEYYDPGEAPKEKQKKEKAVTESSAAPDTLAERGNWYYIKNGSSSLVINVLRKLEKMITGAASDKQFPEAKPEDFPEVMKRISRGKRVVRYGRNVQGEETTSLTLAHVDSNDENSEPVSESFDAIFNSTTFGALQRMDLVGLDLPYDTKAAIRSLRYDPSTKVAIRFKKQWWTDSTLPIVIKGGLGKTDMPLRTCVYPSYNIGEAPAVLLCSYTWGADSERIASMINETRHKDRTQLKKTDQLAQVMLDNLARLHTQNDEEYKKLLAYISSDDVFDTYHAHDWSKDTYTCGGAFALFSPSQFSRVYPAVVRPLADSRFHIIGEAASAHHAWVVGALDSAARAMYLMLGRFKLPEKQQDMIKEFGDIGEVDKNTDYVQIALGMLASKDRACATPAA</sequence>
<organism evidence="1 2">
    <name type="scientific">Neophaeococcomyces mojaviensis</name>
    <dbReference type="NCBI Taxonomy" id="3383035"/>
    <lineage>
        <taxon>Eukaryota</taxon>
        <taxon>Fungi</taxon>
        <taxon>Dikarya</taxon>
        <taxon>Ascomycota</taxon>
        <taxon>Pezizomycotina</taxon>
        <taxon>Eurotiomycetes</taxon>
        <taxon>Chaetothyriomycetidae</taxon>
        <taxon>Chaetothyriales</taxon>
        <taxon>Chaetothyriales incertae sedis</taxon>
        <taxon>Neophaeococcomyces</taxon>
    </lineage>
</organism>
<reference evidence="1" key="1">
    <citation type="submission" date="2022-10" db="EMBL/GenBank/DDBJ databases">
        <title>Culturing micro-colonial fungi from biological soil crusts in the Mojave desert and describing Neophaeococcomyces mojavensis, and introducing the new genera and species Taxawa tesnikishii.</title>
        <authorList>
            <person name="Kurbessoian T."/>
            <person name="Stajich J.E."/>
        </authorList>
    </citation>
    <scope>NUCLEOTIDE SEQUENCE</scope>
    <source>
        <strain evidence="1">JES_112</strain>
    </source>
</reference>
<dbReference type="EMBL" id="JAPDRQ010000350">
    <property type="protein sequence ID" value="KAJ9650366.1"/>
    <property type="molecule type" value="Genomic_DNA"/>
</dbReference>
<dbReference type="Proteomes" id="UP001172386">
    <property type="component" value="Unassembled WGS sequence"/>
</dbReference>
<evidence type="ECO:0000313" key="2">
    <source>
        <dbReference type="Proteomes" id="UP001172386"/>
    </source>
</evidence>
<keyword evidence="2" id="KW-1185">Reference proteome</keyword>
<evidence type="ECO:0000313" key="1">
    <source>
        <dbReference type="EMBL" id="KAJ9650366.1"/>
    </source>
</evidence>
<accession>A0ACC2ZSA9</accession>
<name>A0ACC2ZSA9_9EURO</name>
<proteinExistence type="predicted"/>
<gene>
    <name evidence="1" type="ORF">H2198_010335</name>
</gene>